<dbReference type="AlphaFoldDB" id="A0A1M4SXG7"/>
<dbReference type="SUPFAM" id="SSF55120">
    <property type="entry name" value="Pseudouridine synthase"/>
    <property type="match status" value="1"/>
</dbReference>
<comment type="catalytic activity">
    <reaction evidence="1 5">
        <text>a uridine in RNA = a pseudouridine in RNA</text>
        <dbReference type="Rhea" id="RHEA:48348"/>
        <dbReference type="Rhea" id="RHEA-COMP:12068"/>
        <dbReference type="Rhea" id="RHEA-COMP:12069"/>
        <dbReference type="ChEBI" id="CHEBI:65314"/>
        <dbReference type="ChEBI" id="CHEBI:65315"/>
    </reaction>
</comment>
<evidence type="ECO:0000256" key="1">
    <source>
        <dbReference type="ARBA" id="ARBA00000073"/>
    </source>
</evidence>
<dbReference type="NCBIfam" id="TIGR00005">
    <property type="entry name" value="rluA_subfam"/>
    <property type="match status" value="1"/>
</dbReference>
<feature type="domain" description="Pseudouridine synthase RsuA/RluA-like" evidence="6">
    <location>
        <begin position="86"/>
        <end position="239"/>
    </location>
</feature>
<reference evidence="7 8" key="1">
    <citation type="submission" date="2016-11" db="EMBL/GenBank/DDBJ databases">
        <authorList>
            <person name="Jaros S."/>
            <person name="Januszkiewicz K."/>
            <person name="Wedrychowicz H."/>
        </authorList>
    </citation>
    <scope>NUCLEOTIDE SEQUENCE [LARGE SCALE GENOMIC DNA]</scope>
    <source>
        <strain evidence="7 8">DSM 15692</strain>
    </source>
</reference>
<dbReference type="GO" id="GO:0000455">
    <property type="term" value="P:enzyme-directed rRNA pseudouridine synthesis"/>
    <property type="evidence" value="ECO:0007669"/>
    <property type="project" value="TreeGrafter"/>
</dbReference>
<dbReference type="STRING" id="1121025.SAMN02745249_00281"/>
<dbReference type="GO" id="GO:0009982">
    <property type="term" value="F:pseudouridine synthase activity"/>
    <property type="evidence" value="ECO:0007669"/>
    <property type="project" value="InterPro"/>
</dbReference>
<keyword evidence="3 5" id="KW-0413">Isomerase</keyword>
<dbReference type="CDD" id="cd02869">
    <property type="entry name" value="PseudoU_synth_RluA_like"/>
    <property type="match status" value="1"/>
</dbReference>
<comment type="function">
    <text evidence="5">Responsible for synthesis of pseudouridine from uracil.</text>
</comment>
<dbReference type="EMBL" id="FQUF01000004">
    <property type="protein sequence ID" value="SHE36839.1"/>
    <property type="molecule type" value="Genomic_DNA"/>
</dbReference>
<dbReference type="InterPro" id="IPR006225">
    <property type="entry name" value="PsdUridine_synth_RluC/D"/>
</dbReference>
<dbReference type="PANTHER" id="PTHR21600:SF35">
    <property type="entry name" value="PSEUDOURIDINE SYNTHASE"/>
    <property type="match status" value="1"/>
</dbReference>
<dbReference type="RefSeq" id="WP_073295140.1">
    <property type="nucleotide sequence ID" value="NZ_FQUF01000004.1"/>
</dbReference>
<evidence type="ECO:0000256" key="2">
    <source>
        <dbReference type="ARBA" id="ARBA00010876"/>
    </source>
</evidence>
<dbReference type="GO" id="GO:0140098">
    <property type="term" value="F:catalytic activity, acting on RNA"/>
    <property type="evidence" value="ECO:0007669"/>
    <property type="project" value="UniProtKB-ARBA"/>
</dbReference>
<sequence>MTVKWQVTAEDEKYLKEFLKQKGVSRRIIGRTKFHGGTFLVNGQEERVRKELKVGDWVELNLPIEEPNPNLITTHKPLDILYEDDHYLIINKPVGLISVPSPAHRGDTVASRVKGYYLEQDYRHKVVHIVTRLDRYTSGVMLIAKNTLAHSLMGNLLSHQKLEKHYEALVQGHLRQKEGLIDAPIARSPESIIERMVAPEGKPSITQYEVIKYLEKDISHVRLSLHTGRTHQIRVHMSHIGHPLVGDDLYGGSKKLLDRQALHCSSYRFEHPLTGQFVEVQASLPEDMQKLVEEQAK</sequence>
<dbReference type="InterPro" id="IPR006145">
    <property type="entry name" value="PsdUridine_synth_RsuA/RluA"/>
</dbReference>
<dbReference type="Gene3D" id="3.30.2350.10">
    <property type="entry name" value="Pseudouridine synthase"/>
    <property type="match status" value="1"/>
</dbReference>
<accession>A0A1M4SXG7</accession>
<evidence type="ECO:0000256" key="3">
    <source>
        <dbReference type="ARBA" id="ARBA00023235"/>
    </source>
</evidence>
<keyword evidence="8" id="KW-1185">Reference proteome</keyword>
<dbReference type="InterPro" id="IPR020103">
    <property type="entry name" value="PsdUridine_synth_cat_dom_sf"/>
</dbReference>
<dbReference type="Pfam" id="PF00849">
    <property type="entry name" value="PseudoU_synth_2"/>
    <property type="match status" value="1"/>
</dbReference>
<evidence type="ECO:0000259" key="6">
    <source>
        <dbReference type="Pfam" id="PF00849"/>
    </source>
</evidence>
<gene>
    <name evidence="7" type="ORF">SAMN02745249_00281</name>
</gene>
<dbReference type="PANTHER" id="PTHR21600">
    <property type="entry name" value="MITOCHONDRIAL RNA PSEUDOURIDINE SYNTHASE"/>
    <property type="match status" value="1"/>
</dbReference>
<dbReference type="InterPro" id="IPR050188">
    <property type="entry name" value="RluA_PseudoU_synthase"/>
</dbReference>
<proteinExistence type="inferred from homology"/>
<dbReference type="Proteomes" id="UP000184128">
    <property type="component" value="Unassembled WGS sequence"/>
</dbReference>
<dbReference type="FunFam" id="3.30.2350.10:FF:000005">
    <property type="entry name" value="Pseudouridine synthase"/>
    <property type="match status" value="1"/>
</dbReference>
<dbReference type="InterPro" id="IPR006224">
    <property type="entry name" value="PsdUridine_synth_RluA-like_CS"/>
</dbReference>
<dbReference type="EC" id="5.4.99.-" evidence="5"/>
<protein>
    <recommendedName>
        <fullName evidence="5">Pseudouridine synthase</fullName>
        <ecNumber evidence="5">5.4.99.-</ecNumber>
    </recommendedName>
</protein>
<evidence type="ECO:0000313" key="8">
    <source>
        <dbReference type="Proteomes" id="UP000184128"/>
    </source>
</evidence>
<comment type="similarity">
    <text evidence="2 5">Belongs to the pseudouridine synthase RluA family.</text>
</comment>
<evidence type="ECO:0000256" key="4">
    <source>
        <dbReference type="PIRSR" id="PIRSR606225-1"/>
    </source>
</evidence>
<evidence type="ECO:0000256" key="5">
    <source>
        <dbReference type="RuleBase" id="RU362028"/>
    </source>
</evidence>
<organism evidence="7 8">
    <name type="scientific">Atopostipes suicloacalis DSM 15692</name>
    <dbReference type="NCBI Taxonomy" id="1121025"/>
    <lineage>
        <taxon>Bacteria</taxon>
        <taxon>Bacillati</taxon>
        <taxon>Bacillota</taxon>
        <taxon>Bacilli</taxon>
        <taxon>Lactobacillales</taxon>
        <taxon>Carnobacteriaceae</taxon>
        <taxon>Atopostipes</taxon>
    </lineage>
</organism>
<dbReference type="PROSITE" id="PS01129">
    <property type="entry name" value="PSI_RLU"/>
    <property type="match status" value="1"/>
</dbReference>
<dbReference type="OrthoDB" id="9807829at2"/>
<feature type="active site" evidence="4">
    <location>
        <position position="134"/>
    </location>
</feature>
<dbReference type="GO" id="GO:0003723">
    <property type="term" value="F:RNA binding"/>
    <property type="evidence" value="ECO:0007669"/>
    <property type="project" value="InterPro"/>
</dbReference>
<evidence type="ECO:0000313" key="7">
    <source>
        <dbReference type="EMBL" id="SHE36839.1"/>
    </source>
</evidence>
<name>A0A1M4SXG7_9LACT</name>